<feature type="region of interest" description="Disordered" evidence="2">
    <location>
        <begin position="1"/>
        <end position="47"/>
    </location>
</feature>
<feature type="compositionally biased region" description="Polar residues" evidence="2">
    <location>
        <begin position="22"/>
        <end position="37"/>
    </location>
</feature>
<sequence length="417" mass="46526">MPKRKNNRKGKKSPMSPPPLESSRTSVANSETTSVVSDMSEWPYEDNTSTEDILKDLFDGMAEKRSSARTASLKKLVKLLRAKVLPEDIAATLETFTYSINNCIRGRDSKETVMACHALGLAAWNMGVEEDTSVLYDTFEKTLSVYANDHTKNGAVRRAAIRTLAVLCFIAIDDVETTLSLISIARSMFKSKDPAVLEGASSALSLLCSTLGTNQLATKLFPKLGPPLLKLLDSKCVEVKENAGHTMGLLCESANLESDSDNLDEKQDRDVEVQMDRLAEKLGELQSVSSKSQHRKDKARIRAGFREILRTAEDGSVPQEKVTVKSTTVHINGWAKTIQYGEARRWLGIGIQQHLKMNPLLSAIFNYELKDLSRDEERATREDKIYQSKVNVRALKSKTRKDRARKTEALLRNDEDD</sequence>
<evidence type="ECO:0000313" key="4">
    <source>
        <dbReference type="EMBL" id="CAD9753191.1"/>
    </source>
</evidence>
<dbReference type="Gene3D" id="1.25.10.10">
    <property type="entry name" value="Leucine-rich Repeat Variant"/>
    <property type="match status" value="1"/>
</dbReference>
<name>A0A7S2X824_9EUKA</name>
<dbReference type="InterPro" id="IPR039777">
    <property type="entry name" value="IFRD"/>
</dbReference>
<feature type="region of interest" description="Disordered" evidence="2">
    <location>
        <begin position="396"/>
        <end position="417"/>
    </location>
</feature>
<feature type="domain" description="Interferon-related developmental regulator N-terminal" evidence="3">
    <location>
        <begin position="25"/>
        <end position="312"/>
    </location>
</feature>
<comment type="similarity">
    <text evidence="1">Belongs to the IFRD family.</text>
</comment>
<dbReference type="AlphaFoldDB" id="A0A7S2X824"/>
<dbReference type="InterPro" id="IPR007701">
    <property type="entry name" value="Interferon-rel_develop_reg_N"/>
</dbReference>
<dbReference type="InterPro" id="IPR016024">
    <property type="entry name" value="ARM-type_fold"/>
</dbReference>
<evidence type="ECO:0000259" key="3">
    <source>
        <dbReference type="Pfam" id="PF05004"/>
    </source>
</evidence>
<reference evidence="4" key="1">
    <citation type="submission" date="2021-01" db="EMBL/GenBank/DDBJ databases">
        <authorList>
            <person name="Corre E."/>
            <person name="Pelletier E."/>
            <person name="Niang G."/>
            <person name="Scheremetjew M."/>
            <person name="Finn R."/>
            <person name="Kale V."/>
            <person name="Holt S."/>
            <person name="Cochrane G."/>
            <person name="Meng A."/>
            <person name="Brown T."/>
            <person name="Cohen L."/>
        </authorList>
    </citation>
    <scope>NUCLEOTIDE SEQUENCE</scope>
    <source>
        <strain evidence="4">CCMP622</strain>
    </source>
</reference>
<dbReference type="EMBL" id="HBHP01007381">
    <property type="protein sequence ID" value="CAD9753191.1"/>
    <property type="molecule type" value="Transcribed_RNA"/>
</dbReference>
<feature type="compositionally biased region" description="Basic and acidic residues" evidence="2">
    <location>
        <begin position="405"/>
        <end position="417"/>
    </location>
</feature>
<dbReference type="InterPro" id="IPR011989">
    <property type="entry name" value="ARM-like"/>
</dbReference>
<protein>
    <recommendedName>
        <fullName evidence="3">Interferon-related developmental regulator N-terminal domain-containing protein</fullName>
    </recommendedName>
</protein>
<gene>
    <name evidence="4" type="ORF">LSP00402_LOCUS4579</name>
</gene>
<feature type="compositionally biased region" description="Basic residues" evidence="2">
    <location>
        <begin position="1"/>
        <end position="12"/>
    </location>
</feature>
<organism evidence="4">
    <name type="scientific">Lotharella oceanica</name>
    <dbReference type="NCBI Taxonomy" id="641309"/>
    <lineage>
        <taxon>Eukaryota</taxon>
        <taxon>Sar</taxon>
        <taxon>Rhizaria</taxon>
        <taxon>Cercozoa</taxon>
        <taxon>Chlorarachniophyceae</taxon>
        <taxon>Lotharella</taxon>
    </lineage>
</organism>
<dbReference type="Pfam" id="PF05004">
    <property type="entry name" value="IFRD"/>
    <property type="match status" value="1"/>
</dbReference>
<dbReference type="SUPFAM" id="SSF48371">
    <property type="entry name" value="ARM repeat"/>
    <property type="match status" value="1"/>
</dbReference>
<evidence type="ECO:0000256" key="1">
    <source>
        <dbReference type="ARBA" id="ARBA00008828"/>
    </source>
</evidence>
<evidence type="ECO:0000256" key="2">
    <source>
        <dbReference type="SAM" id="MobiDB-lite"/>
    </source>
</evidence>
<dbReference type="PANTHER" id="PTHR12354">
    <property type="entry name" value="INTERFERON-RELATED DEVELOPMENTAL REGULATOR"/>
    <property type="match status" value="1"/>
</dbReference>
<accession>A0A7S2X824</accession>
<dbReference type="PANTHER" id="PTHR12354:SF1">
    <property type="entry name" value="INTERFERON-RELATED DEVELOPMENTAL REGULATOR 1"/>
    <property type="match status" value="1"/>
</dbReference>
<proteinExistence type="inferred from homology"/>